<dbReference type="AlphaFoldDB" id="A0AAU3GXP7"/>
<feature type="domain" description="wHTH-Hsp90 Na associated" evidence="2">
    <location>
        <begin position="263"/>
        <end position="319"/>
    </location>
</feature>
<evidence type="ECO:0000256" key="1">
    <source>
        <dbReference type="SAM" id="MobiDB-lite"/>
    </source>
</evidence>
<evidence type="ECO:0000259" key="2">
    <source>
        <dbReference type="Pfam" id="PF24410"/>
    </source>
</evidence>
<dbReference type="InterPro" id="IPR056507">
    <property type="entry name" value="wHTH-HSP90_Na-assoc"/>
</dbReference>
<gene>
    <name evidence="3" type="ORF">OG626_24310</name>
</gene>
<feature type="domain" description="wHTH-Hsp90 Na associated" evidence="2">
    <location>
        <begin position="78"/>
        <end position="130"/>
    </location>
</feature>
<feature type="domain" description="wHTH-Hsp90 Na associated" evidence="2">
    <location>
        <begin position="140"/>
        <end position="194"/>
    </location>
</feature>
<feature type="domain" description="wHTH-Hsp90 Na associated" evidence="2">
    <location>
        <begin position="9"/>
        <end position="61"/>
    </location>
</feature>
<organism evidence="3">
    <name type="scientific">Streptomyces sp. NBC_01401</name>
    <dbReference type="NCBI Taxonomy" id="2903854"/>
    <lineage>
        <taxon>Bacteria</taxon>
        <taxon>Bacillati</taxon>
        <taxon>Actinomycetota</taxon>
        <taxon>Actinomycetes</taxon>
        <taxon>Kitasatosporales</taxon>
        <taxon>Streptomycetaceae</taxon>
        <taxon>Streptomyces</taxon>
    </lineage>
</organism>
<feature type="compositionally biased region" description="Basic and acidic residues" evidence="1">
    <location>
        <begin position="1"/>
        <end position="11"/>
    </location>
</feature>
<accession>A0AAU3GXP7</accession>
<reference evidence="3" key="1">
    <citation type="submission" date="2022-10" db="EMBL/GenBank/DDBJ databases">
        <title>The complete genomes of actinobacterial strains from the NBC collection.</title>
        <authorList>
            <person name="Joergensen T.S."/>
            <person name="Alvarez Arevalo M."/>
            <person name="Sterndorff E.B."/>
            <person name="Faurdal D."/>
            <person name="Vuksanovic O."/>
            <person name="Mourched A.-S."/>
            <person name="Charusanti P."/>
            <person name="Shaw S."/>
            <person name="Blin K."/>
            <person name="Weber T."/>
        </authorList>
    </citation>
    <scope>NUCLEOTIDE SEQUENCE</scope>
    <source>
        <strain evidence="3">NBC_01401</strain>
    </source>
</reference>
<dbReference type="Pfam" id="PF24410">
    <property type="entry name" value="wHTH-HSP90_Na-assoc"/>
    <property type="match status" value="6"/>
</dbReference>
<name>A0AAU3GXP7_9ACTN</name>
<feature type="domain" description="wHTH-Hsp90 Na associated" evidence="2">
    <location>
        <begin position="348"/>
        <end position="378"/>
    </location>
</feature>
<feature type="region of interest" description="Disordered" evidence="1">
    <location>
        <begin position="1"/>
        <end position="28"/>
    </location>
</feature>
<sequence>MTDAPTAHDPEEALLTSRDLNGERPVLEPGERVPYGHVLYAAALLERSPAEVVARLTALGYADVQDGGSPLPEAVALDDAVLTRREGHDSWLHRWIDVAAPVSLRQLLETAEHAGRAPADVGRRLTAIGYRLGGGPLPETPDPRDVMLIRTEARGDGSWLDWGDEVSAGHVLGAADALSCSPHAAAVRLASLGLKLSYTPEADDELLLTAGDTAAARWFGRYMEPPLGHVLDVARKTGRRPADLVDRLRALGLGGPGGSVPETPEDEDFVILSANLDGCRPWLGRNTVVGLRMEHILRASLATGRDPAEITARLTELGHWLHGDAKLPGTADEADTGLLATVDRSFRDNVHLEHVLRSASLTGRSPADVAARLTELGFTLADEVEYPDVRGARAAS</sequence>
<protein>
    <recommendedName>
        <fullName evidence="2">wHTH-Hsp90 Na associated domain-containing protein</fullName>
    </recommendedName>
</protein>
<dbReference type="EMBL" id="CP109535">
    <property type="protein sequence ID" value="WTY97784.1"/>
    <property type="molecule type" value="Genomic_DNA"/>
</dbReference>
<feature type="domain" description="wHTH-Hsp90 Na associated" evidence="2">
    <location>
        <begin position="199"/>
        <end position="253"/>
    </location>
</feature>
<evidence type="ECO:0000313" key="3">
    <source>
        <dbReference type="EMBL" id="WTY97784.1"/>
    </source>
</evidence>
<proteinExistence type="predicted"/>